<gene>
    <name evidence="2" type="ORF">GMOD_00008762</name>
</gene>
<dbReference type="Proteomes" id="UP000265663">
    <property type="component" value="Unassembled WGS sequence"/>
</dbReference>
<evidence type="ECO:0000313" key="3">
    <source>
        <dbReference type="Proteomes" id="UP000265663"/>
    </source>
</evidence>
<protein>
    <submittedName>
        <fullName evidence="2">Uncharacterized protein</fullName>
    </submittedName>
</protein>
<accession>A0A3M7M5V6</accession>
<reference evidence="2 3" key="1">
    <citation type="journal article" date="2014" name="PLoS ONE">
        <title>De novo Genome Assembly of the Fungal Plant Pathogen Pyrenophora semeniperda.</title>
        <authorList>
            <person name="Soliai M.M."/>
            <person name="Meyer S.E."/>
            <person name="Udall J.A."/>
            <person name="Elzinga D.E."/>
            <person name="Hermansen R.A."/>
            <person name="Bodily P.M."/>
            <person name="Hart A.A."/>
            <person name="Coleman C.E."/>
        </authorList>
    </citation>
    <scope>NUCLEOTIDE SEQUENCE [LARGE SCALE GENOMIC DNA]</scope>
    <source>
        <strain evidence="2 3">CCB06</strain>
        <tissue evidence="2">Mycelium</tissue>
    </source>
</reference>
<keyword evidence="3" id="KW-1185">Reference proteome</keyword>
<organism evidence="2 3">
    <name type="scientific">Pyrenophora seminiperda CCB06</name>
    <dbReference type="NCBI Taxonomy" id="1302712"/>
    <lineage>
        <taxon>Eukaryota</taxon>
        <taxon>Fungi</taxon>
        <taxon>Dikarya</taxon>
        <taxon>Ascomycota</taxon>
        <taxon>Pezizomycotina</taxon>
        <taxon>Dothideomycetes</taxon>
        <taxon>Pleosporomycetidae</taxon>
        <taxon>Pleosporales</taxon>
        <taxon>Pleosporineae</taxon>
        <taxon>Pleosporaceae</taxon>
        <taxon>Pyrenophora</taxon>
    </lineage>
</organism>
<sequence length="86" mass="9578">MVRRFFSPKSSVADTAHPPCGQADERGLSMSFRPSRLSRRIGHGGHTPSDPRIELNHHSFRDRMGFKATTGVVDAYPGRTNDRVLS</sequence>
<dbReference type="AlphaFoldDB" id="A0A3M7M5V6"/>
<proteinExistence type="predicted"/>
<evidence type="ECO:0000313" key="2">
    <source>
        <dbReference type="EMBL" id="RMZ69838.1"/>
    </source>
</evidence>
<evidence type="ECO:0000256" key="1">
    <source>
        <dbReference type="SAM" id="MobiDB-lite"/>
    </source>
</evidence>
<dbReference type="EMBL" id="KE747823">
    <property type="protein sequence ID" value="RMZ69838.1"/>
    <property type="molecule type" value="Genomic_DNA"/>
</dbReference>
<name>A0A3M7M5V6_9PLEO</name>
<feature type="region of interest" description="Disordered" evidence="1">
    <location>
        <begin position="1"/>
        <end position="32"/>
    </location>
</feature>